<gene>
    <name evidence="1" type="ORF">MANES_05G086444v8</name>
</gene>
<dbReference type="Proteomes" id="UP000091857">
    <property type="component" value="Chromosome 5"/>
</dbReference>
<sequence length="74" mass="8431">MERRMARICPAGKHAWPELVGKDGKYAAAIIEKENNVKAIVVKVGTYVPKDFVCYRVWVWVDENNVVIRTPMVA</sequence>
<evidence type="ECO:0000313" key="1">
    <source>
        <dbReference type="EMBL" id="KAG8653975.1"/>
    </source>
</evidence>
<keyword evidence="2" id="KW-1185">Reference proteome</keyword>
<proteinExistence type="predicted"/>
<name>A0ACB7HPQ8_MANES</name>
<evidence type="ECO:0000313" key="2">
    <source>
        <dbReference type="Proteomes" id="UP000091857"/>
    </source>
</evidence>
<dbReference type="EMBL" id="CM004391">
    <property type="protein sequence ID" value="KAG8653975.1"/>
    <property type="molecule type" value="Genomic_DNA"/>
</dbReference>
<comment type="caution">
    <text evidence="1">The sequence shown here is derived from an EMBL/GenBank/DDBJ whole genome shotgun (WGS) entry which is preliminary data.</text>
</comment>
<protein>
    <submittedName>
        <fullName evidence="1">Uncharacterized protein</fullName>
    </submittedName>
</protein>
<accession>A0ACB7HPQ8</accession>
<organism evidence="1 2">
    <name type="scientific">Manihot esculenta</name>
    <name type="common">Cassava</name>
    <name type="synonym">Jatropha manihot</name>
    <dbReference type="NCBI Taxonomy" id="3983"/>
    <lineage>
        <taxon>Eukaryota</taxon>
        <taxon>Viridiplantae</taxon>
        <taxon>Streptophyta</taxon>
        <taxon>Embryophyta</taxon>
        <taxon>Tracheophyta</taxon>
        <taxon>Spermatophyta</taxon>
        <taxon>Magnoliopsida</taxon>
        <taxon>eudicotyledons</taxon>
        <taxon>Gunneridae</taxon>
        <taxon>Pentapetalae</taxon>
        <taxon>rosids</taxon>
        <taxon>fabids</taxon>
        <taxon>Malpighiales</taxon>
        <taxon>Euphorbiaceae</taxon>
        <taxon>Crotonoideae</taxon>
        <taxon>Manihoteae</taxon>
        <taxon>Manihot</taxon>
    </lineage>
</organism>
<reference evidence="2" key="1">
    <citation type="journal article" date="2016" name="Nat. Biotechnol.">
        <title>Sequencing wild and cultivated cassava and related species reveals extensive interspecific hybridization and genetic diversity.</title>
        <authorList>
            <person name="Bredeson J.V."/>
            <person name="Lyons J.B."/>
            <person name="Prochnik S.E."/>
            <person name="Wu G.A."/>
            <person name="Ha C.M."/>
            <person name="Edsinger-Gonzales E."/>
            <person name="Grimwood J."/>
            <person name="Schmutz J."/>
            <person name="Rabbi I.Y."/>
            <person name="Egesi C."/>
            <person name="Nauluvula P."/>
            <person name="Lebot V."/>
            <person name="Ndunguru J."/>
            <person name="Mkamilo G."/>
            <person name="Bart R.S."/>
            <person name="Setter T.L."/>
            <person name="Gleadow R.M."/>
            <person name="Kulakow P."/>
            <person name="Ferguson M.E."/>
            <person name="Rounsley S."/>
            <person name="Rokhsar D.S."/>
        </authorList>
    </citation>
    <scope>NUCLEOTIDE SEQUENCE [LARGE SCALE GENOMIC DNA]</scope>
    <source>
        <strain evidence="2">cv. AM560-2</strain>
    </source>
</reference>